<evidence type="ECO:0000313" key="1">
    <source>
        <dbReference type="EMBL" id="QJA75870.1"/>
    </source>
</evidence>
<accession>A0A6M3K0N0</accession>
<dbReference type="AlphaFoldDB" id="A0A6M3K0N0"/>
<protein>
    <submittedName>
        <fullName evidence="1">Uncharacterized protein</fullName>
    </submittedName>
</protein>
<sequence>MNESTPFRITIELDEMKYRIIHLFMENHKKINDEIQKALDESINNFDFIKVVKNQIDSAIRQELYDYFHHGDGHQTIRDTMKKGLRNLAEEVTNNE</sequence>
<name>A0A6M3K0N0_9ZZZZ</name>
<organism evidence="1">
    <name type="scientific">viral metagenome</name>
    <dbReference type="NCBI Taxonomy" id="1070528"/>
    <lineage>
        <taxon>unclassified sequences</taxon>
        <taxon>metagenomes</taxon>
        <taxon>organismal metagenomes</taxon>
    </lineage>
</organism>
<dbReference type="EMBL" id="MT142189">
    <property type="protein sequence ID" value="QJA75870.1"/>
    <property type="molecule type" value="Genomic_DNA"/>
</dbReference>
<reference evidence="1" key="1">
    <citation type="submission" date="2020-03" db="EMBL/GenBank/DDBJ databases">
        <title>The deep terrestrial virosphere.</title>
        <authorList>
            <person name="Holmfeldt K."/>
            <person name="Nilsson E."/>
            <person name="Simone D."/>
            <person name="Lopez-Fernandez M."/>
            <person name="Wu X."/>
            <person name="de Brujin I."/>
            <person name="Lundin D."/>
            <person name="Andersson A."/>
            <person name="Bertilsson S."/>
            <person name="Dopson M."/>
        </authorList>
    </citation>
    <scope>NUCLEOTIDE SEQUENCE</scope>
    <source>
        <strain evidence="1">MM415A01668</strain>
    </source>
</reference>
<gene>
    <name evidence="1" type="ORF">MM415A01668_0019</name>
</gene>
<proteinExistence type="predicted"/>